<proteinExistence type="predicted"/>
<evidence type="ECO:0000313" key="2">
    <source>
        <dbReference type="EMBL" id="KAG7527621.1"/>
    </source>
</evidence>
<evidence type="ECO:0000313" key="3">
    <source>
        <dbReference type="Proteomes" id="UP000812966"/>
    </source>
</evidence>
<keyword evidence="3" id="KW-1185">Reference proteome</keyword>
<dbReference type="Proteomes" id="UP000812966">
    <property type="component" value="Unassembled WGS sequence"/>
</dbReference>
<gene>
    <name evidence="2" type="ORF">FFLO_06754</name>
</gene>
<reference evidence="2" key="1">
    <citation type="submission" date="2020-04" db="EMBL/GenBank/DDBJ databases">
        <title>Analysis of mating type loci in Filobasidium floriforme.</title>
        <authorList>
            <person name="Nowrousian M."/>
        </authorList>
    </citation>
    <scope>NUCLEOTIDE SEQUENCE</scope>
    <source>
        <strain evidence="2">CBS 6242</strain>
    </source>
</reference>
<feature type="compositionally biased region" description="Polar residues" evidence="1">
    <location>
        <begin position="1"/>
        <end position="23"/>
    </location>
</feature>
<organism evidence="2 3">
    <name type="scientific">Filobasidium floriforme</name>
    <dbReference type="NCBI Taxonomy" id="5210"/>
    <lineage>
        <taxon>Eukaryota</taxon>
        <taxon>Fungi</taxon>
        <taxon>Dikarya</taxon>
        <taxon>Basidiomycota</taxon>
        <taxon>Agaricomycotina</taxon>
        <taxon>Tremellomycetes</taxon>
        <taxon>Filobasidiales</taxon>
        <taxon>Filobasidiaceae</taxon>
        <taxon>Filobasidium</taxon>
    </lineage>
</organism>
<comment type="caution">
    <text evidence="2">The sequence shown here is derived from an EMBL/GenBank/DDBJ whole genome shotgun (WGS) entry which is preliminary data.</text>
</comment>
<sequence>MSGSFTQGIASGDTSSPQPSKANVKSRVGAGRSVGAGGQHGRGYERRRVDGMQLDGSDTDNDTDNDDYNDDDYEMAKEDEEKSDIDIDEDDDDDDEEEFEFRSSAPLRVFERGRLLYPKDGRGGRIPPKYTVEPRLGQDVSKTTKAKANKYLGNKELRWIRLEGKDACTECQKAAKQGWTKGVGEYIGCWVLVPLDWRQGDPVPTYAKGGCGECRGRGKGSRPKEKGGCSLNHASAYGPCHQRQKVKKSRRVDSPGPVRRRQQQRSERTHPYARRSSPEDDLRSDYLAHTRDLFESCLGDRDDLTAHQDLRRAVSKLKQQGWAEEVERQTWYGKMCAYLDARFQAGQM</sequence>
<protein>
    <submittedName>
        <fullName evidence="2">Uncharacterized protein</fullName>
    </submittedName>
</protein>
<feature type="compositionally biased region" description="Acidic residues" evidence="1">
    <location>
        <begin position="81"/>
        <end position="99"/>
    </location>
</feature>
<accession>A0A8K0JEA6</accession>
<name>A0A8K0JEA6_9TREE</name>
<dbReference type="EMBL" id="JABELV010000254">
    <property type="protein sequence ID" value="KAG7527621.1"/>
    <property type="molecule type" value="Genomic_DNA"/>
</dbReference>
<feature type="compositionally biased region" description="Basic and acidic residues" evidence="1">
    <location>
        <begin position="264"/>
        <end position="283"/>
    </location>
</feature>
<evidence type="ECO:0000256" key="1">
    <source>
        <dbReference type="SAM" id="MobiDB-lite"/>
    </source>
</evidence>
<feature type="region of interest" description="Disordered" evidence="1">
    <location>
        <begin position="209"/>
        <end position="283"/>
    </location>
</feature>
<dbReference type="AlphaFoldDB" id="A0A8K0JEA6"/>
<feature type="compositionally biased region" description="Gly residues" evidence="1">
    <location>
        <begin position="32"/>
        <end position="41"/>
    </location>
</feature>
<feature type="region of interest" description="Disordered" evidence="1">
    <location>
        <begin position="1"/>
        <end position="101"/>
    </location>
</feature>
<feature type="compositionally biased region" description="Acidic residues" evidence="1">
    <location>
        <begin position="57"/>
        <end position="73"/>
    </location>
</feature>